<dbReference type="Gene3D" id="3.90.1640.20">
    <property type="entry name" value="TON_0340"/>
    <property type="match status" value="1"/>
</dbReference>
<evidence type="ECO:0000313" key="1">
    <source>
        <dbReference type="EMBL" id="MPN63372.1"/>
    </source>
</evidence>
<dbReference type="EMBL" id="VSSQ01142686">
    <property type="protein sequence ID" value="MPN63372.1"/>
    <property type="molecule type" value="Genomic_DNA"/>
</dbReference>
<gene>
    <name evidence="1" type="ORF">SDC9_211130</name>
</gene>
<organism evidence="1">
    <name type="scientific">bioreactor metagenome</name>
    <dbReference type="NCBI Taxonomy" id="1076179"/>
    <lineage>
        <taxon>unclassified sequences</taxon>
        <taxon>metagenomes</taxon>
        <taxon>ecological metagenomes</taxon>
    </lineage>
</organism>
<accession>A0A645JJF8</accession>
<reference evidence="1" key="1">
    <citation type="submission" date="2019-08" db="EMBL/GenBank/DDBJ databases">
        <authorList>
            <person name="Kucharzyk K."/>
            <person name="Murdoch R.W."/>
            <person name="Higgins S."/>
            <person name="Loffler F."/>
        </authorList>
    </citation>
    <scope>NUCLEOTIDE SEQUENCE</scope>
</reference>
<dbReference type="AlphaFoldDB" id="A0A645JJF8"/>
<proteinExistence type="predicted"/>
<name>A0A645JJF8_9ZZZZ</name>
<protein>
    <submittedName>
        <fullName evidence="1">Uncharacterized protein</fullName>
    </submittedName>
</protein>
<comment type="caution">
    <text evidence="1">The sequence shown here is derived from an EMBL/GenBank/DDBJ whole genome shotgun (WGS) entry which is preliminary data.</text>
</comment>
<sequence length="54" mass="5922">MLKSAVDAGAVDGCTKKRSLTVDGLSLEDNLNAFMSIKNITAEALKEQYMRMEL</sequence>